<sequence>MRHFSVIAVLVLAVALLTPTMGLAQNKFKNEDTAKNRQDESFGTRPVEGEAPVTTFGTNAAGNSTIDSHQPKKEEVDWYDKVIIAVDPDVSWPNSKSTTSKTTTTDGVGNTTTSTTTTTSTQE</sequence>
<evidence type="ECO:0000313" key="3">
    <source>
        <dbReference type="EMBL" id="MEZ7196643.1"/>
    </source>
</evidence>
<feature type="signal peptide" evidence="2">
    <location>
        <begin position="1"/>
        <end position="24"/>
    </location>
</feature>
<organism evidence="3 4">
    <name type="scientific">Pseudodesulfovibrio karagichevae</name>
    <dbReference type="NCBI Taxonomy" id="3239305"/>
    <lineage>
        <taxon>Bacteria</taxon>
        <taxon>Pseudomonadati</taxon>
        <taxon>Thermodesulfobacteriota</taxon>
        <taxon>Desulfovibrionia</taxon>
        <taxon>Desulfovibrionales</taxon>
        <taxon>Desulfovibrionaceae</taxon>
    </lineage>
</organism>
<feature type="chain" id="PRO_5046318887" description="Secreted protein" evidence="2">
    <location>
        <begin position="25"/>
        <end position="123"/>
    </location>
</feature>
<keyword evidence="2" id="KW-0732">Signal</keyword>
<reference evidence="3 4" key="1">
    <citation type="submission" date="2024-08" db="EMBL/GenBank/DDBJ databases">
        <title>Sulfate-reducing bacteria isolated from formation water of the oil field in Kazakhstan and description of Pseudodesulfovibrio sp.</title>
        <authorList>
            <person name="Bidzhieva S.K."/>
            <person name="Tourova T.P."/>
            <person name="Grouzdev D.S."/>
            <person name="Beletsky A.V."/>
            <person name="Sokolova D.S."/>
            <person name="Samigullina S.R."/>
            <person name="Poltaraus A.B."/>
            <person name="Avtukh A.N."/>
            <person name="Tereshina V.M."/>
            <person name="Zhaparov N.S."/>
            <person name="Mardanov A.V."/>
            <person name="Nazina T.N."/>
        </authorList>
    </citation>
    <scope>NUCLEOTIDE SEQUENCE [LARGE SCALE GENOMIC DNA]</scope>
    <source>
        <strain evidence="3 4">9FUS</strain>
    </source>
</reference>
<proteinExistence type="predicted"/>
<feature type="compositionally biased region" description="Polar residues" evidence="1">
    <location>
        <begin position="55"/>
        <end position="68"/>
    </location>
</feature>
<accession>A0ABV4K109</accession>
<comment type="caution">
    <text evidence="3">The sequence shown here is derived from an EMBL/GenBank/DDBJ whole genome shotgun (WGS) entry which is preliminary data.</text>
</comment>
<dbReference type="RefSeq" id="WP_371386169.1">
    <property type="nucleotide sequence ID" value="NZ_JBGLYH010000016.1"/>
</dbReference>
<feature type="region of interest" description="Disordered" evidence="1">
    <location>
        <begin position="90"/>
        <end position="123"/>
    </location>
</feature>
<dbReference type="EMBL" id="JBGLYH010000016">
    <property type="protein sequence ID" value="MEZ7196643.1"/>
    <property type="molecule type" value="Genomic_DNA"/>
</dbReference>
<protein>
    <recommendedName>
        <fullName evidence="5">Secreted protein</fullName>
    </recommendedName>
</protein>
<dbReference type="Proteomes" id="UP001568698">
    <property type="component" value="Unassembled WGS sequence"/>
</dbReference>
<gene>
    <name evidence="3" type="ORF">AB6M95_07790</name>
</gene>
<evidence type="ECO:0008006" key="5">
    <source>
        <dbReference type="Google" id="ProtNLM"/>
    </source>
</evidence>
<name>A0ABV4K109_9BACT</name>
<evidence type="ECO:0000256" key="2">
    <source>
        <dbReference type="SAM" id="SignalP"/>
    </source>
</evidence>
<keyword evidence="4" id="KW-1185">Reference proteome</keyword>
<evidence type="ECO:0000256" key="1">
    <source>
        <dbReference type="SAM" id="MobiDB-lite"/>
    </source>
</evidence>
<feature type="compositionally biased region" description="Low complexity" evidence="1">
    <location>
        <begin position="94"/>
        <end position="123"/>
    </location>
</feature>
<feature type="region of interest" description="Disordered" evidence="1">
    <location>
        <begin position="25"/>
        <end position="72"/>
    </location>
</feature>
<evidence type="ECO:0000313" key="4">
    <source>
        <dbReference type="Proteomes" id="UP001568698"/>
    </source>
</evidence>
<feature type="compositionally biased region" description="Basic and acidic residues" evidence="1">
    <location>
        <begin position="28"/>
        <end position="42"/>
    </location>
</feature>